<name>A0A0F7PBQ4_9EURY</name>
<evidence type="ECO:0000313" key="4">
    <source>
        <dbReference type="Proteomes" id="UP000069906"/>
    </source>
</evidence>
<dbReference type="KEGG" id="hsu:HLASF_2145"/>
<dbReference type="KEGG" id="hsf:HLASA_2179"/>
<reference evidence="3" key="2">
    <citation type="submission" date="2015-05" db="EMBL/GenBank/DDBJ databases">
        <title>Complete genome sequence of Halanaeroarchaeum sulfurireducens type strain M27-SA2, a sulfate-reducer haloarchaeon from marine anoxic lake Medee.</title>
        <authorList>
            <person name="Messina E."/>
            <person name="Kublanov I.V."/>
            <person name="Toshchakov S."/>
            <person name="Arcadi E."/>
            <person name="La Spada G."/>
            <person name="La Cono V."/>
            <person name="Yakimov M.M."/>
        </authorList>
    </citation>
    <scope>NUCLEOTIDE SEQUENCE [LARGE SCALE GENOMIC DNA]</scope>
    <source>
        <strain evidence="3">M27-SA2</strain>
    </source>
</reference>
<dbReference type="AlphaFoldDB" id="A0A0F7PBQ4"/>
<reference evidence="2 3" key="3">
    <citation type="journal article" date="2016" name="Stand. Genomic Sci.">
        <title>Complete genome sequence of 'Halanaeroarchaeum sulfurireducens' M27-SA2, a sulfur-reducing and acetate-oxidizing haloarchaeon from the deep-sea hypersaline anoxic lake Medee.</title>
        <authorList>
            <person name="Messina E."/>
            <person name="Sorokin D.Y."/>
            <person name="Kublanov I.V."/>
            <person name="Toshchakov S."/>
            <person name="Lopatina A."/>
            <person name="Arcadi E."/>
            <person name="Smedile F."/>
            <person name="La Spada G."/>
            <person name="La Cono V."/>
            <person name="Yakimov M.M."/>
        </authorList>
    </citation>
    <scope>NUCLEOTIDE SEQUENCE [LARGE SCALE GENOMIC DNA]</scope>
    <source>
        <strain evidence="2 3">M27-SA2</strain>
    </source>
</reference>
<dbReference type="Proteomes" id="UP000069906">
    <property type="component" value="Chromosome"/>
</dbReference>
<evidence type="ECO:0000313" key="2">
    <source>
        <dbReference type="EMBL" id="ALG83048.1"/>
    </source>
</evidence>
<dbReference type="EMBL" id="CP011564">
    <property type="protein sequence ID" value="ALG83048.1"/>
    <property type="molecule type" value="Genomic_DNA"/>
</dbReference>
<protein>
    <submittedName>
        <fullName evidence="1">Transposase</fullName>
    </submittedName>
</protein>
<evidence type="ECO:0000313" key="1">
    <source>
        <dbReference type="EMBL" id="AKH98606.1"/>
    </source>
</evidence>
<accession>A0A0F7PBQ4</accession>
<keyword evidence="4" id="KW-1185">Reference proteome</keyword>
<gene>
    <name evidence="2" type="ORF">HLASA_2179</name>
    <name evidence="1" type="ORF">HLASF_2145</name>
</gene>
<dbReference type="HOGENOM" id="CLU_2678747_0_0_2"/>
<proteinExistence type="predicted"/>
<organism evidence="1 4">
    <name type="scientific">Halanaeroarchaeum sulfurireducens</name>
    <dbReference type="NCBI Taxonomy" id="1604004"/>
    <lineage>
        <taxon>Archaea</taxon>
        <taxon>Methanobacteriati</taxon>
        <taxon>Methanobacteriota</taxon>
        <taxon>Stenosarchaea group</taxon>
        <taxon>Halobacteria</taxon>
        <taxon>Halobacteriales</taxon>
        <taxon>Halobacteriaceae</taxon>
        <taxon>Halanaeroarchaeum</taxon>
    </lineage>
</organism>
<dbReference type="EMBL" id="CP008874">
    <property type="protein sequence ID" value="AKH98606.1"/>
    <property type="molecule type" value="Genomic_DNA"/>
</dbReference>
<evidence type="ECO:0000313" key="3">
    <source>
        <dbReference type="Proteomes" id="UP000060390"/>
    </source>
</evidence>
<dbReference type="Proteomes" id="UP000060390">
    <property type="component" value="Chromosome"/>
</dbReference>
<sequence length="74" mass="8480">MPIIQSVQSIDCPKRILTVSSTPRPNLGGVNRLTIERIQCRPDQRDWSRLTRKNKVLFREPAAEFAPSIQHQPS</sequence>
<reference evidence="1 4" key="1">
    <citation type="journal article" date="2015" name="ISME J.">
        <title>Elemental sulfur and acetate can support life of a novel strictly anaerobic haloarchaeon.</title>
        <authorList>
            <person name="Sorokin D.Y."/>
            <person name="Kublanov I.V."/>
            <person name="Gavrilov S.N."/>
            <person name="Rojo D."/>
            <person name="Roman P."/>
            <person name="Golyshin P.N."/>
            <person name="Slepak V.Z."/>
            <person name="Smedile F."/>
            <person name="Ferrer M."/>
            <person name="Messina E."/>
            <person name="La Cono V."/>
            <person name="Yakimov M.M."/>
        </authorList>
    </citation>
    <scope>NUCLEOTIDE SEQUENCE [LARGE SCALE GENOMIC DNA]</scope>
    <source>
        <strain evidence="1 4">HSR2</strain>
    </source>
</reference>